<dbReference type="GO" id="GO:0047661">
    <property type="term" value="F:amino-acid racemase activity"/>
    <property type="evidence" value="ECO:0007669"/>
    <property type="project" value="InterPro"/>
</dbReference>
<comment type="caution">
    <text evidence="2">The sequence shown here is derived from an EMBL/GenBank/DDBJ whole genome shotgun (WGS) entry which is preliminary data.</text>
</comment>
<dbReference type="Gene3D" id="3.40.50.12500">
    <property type="match status" value="1"/>
</dbReference>
<proteinExistence type="inferred from homology"/>
<sequence length="242" mass="25906">MKSIYIINPLTDKEFEQMTIREAEAATSAGTQLLVVSIDKGPASIECRYDEVLAELYVVQKVREVADKADAIIINCFGDVGVDAAREVTDVPIIGPGTSTMALAQLLGHNFSAVVPTSGGNLIIKRIAAKLGTTKLASVRAVTPDIPVLELLNEAKLVEKMTKASLKAIEEDGAHVIVLGCTGMAGLADQVKHELADQGYSIPVLDPLIVALKLAEILVDMKISQSRLTYPPPPEKERTGYD</sequence>
<evidence type="ECO:0000313" key="2">
    <source>
        <dbReference type="EMBL" id="GAI28700.1"/>
    </source>
</evidence>
<dbReference type="AlphaFoldDB" id="X1NPG5"/>
<dbReference type="Pfam" id="PF01177">
    <property type="entry name" value="Asp_Glu_race"/>
    <property type="match status" value="1"/>
</dbReference>
<dbReference type="InterPro" id="IPR015942">
    <property type="entry name" value="Asp/Glu/hydantoin_racemase"/>
</dbReference>
<accession>X1NPG5</accession>
<reference evidence="2" key="1">
    <citation type="journal article" date="2014" name="Front. Microbiol.">
        <title>High frequency of phylogenetically diverse reductive dehalogenase-homologous genes in deep subseafloor sedimentary metagenomes.</title>
        <authorList>
            <person name="Kawai M."/>
            <person name="Futagami T."/>
            <person name="Toyoda A."/>
            <person name="Takaki Y."/>
            <person name="Nishi S."/>
            <person name="Hori S."/>
            <person name="Arai W."/>
            <person name="Tsubouchi T."/>
            <person name="Morono Y."/>
            <person name="Uchiyama I."/>
            <person name="Ito T."/>
            <person name="Fujiyama A."/>
            <person name="Inagaki F."/>
            <person name="Takami H."/>
        </authorList>
    </citation>
    <scope>NUCLEOTIDE SEQUENCE</scope>
    <source>
        <strain evidence="2">Expedition CK06-06</strain>
    </source>
</reference>
<comment type="similarity">
    <text evidence="1">Belongs to the HyuE racemase family.</text>
</comment>
<organism evidence="2">
    <name type="scientific">marine sediment metagenome</name>
    <dbReference type="NCBI Taxonomy" id="412755"/>
    <lineage>
        <taxon>unclassified sequences</taxon>
        <taxon>metagenomes</taxon>
        <taxon>ecological metagenomes</taxon>
    </lineage>
</organism>
<evidence type="ECO:0000256" key="1">
    <source>
        <dbReference type="ARBA" id="ARBA00038414"/>
    </source>
</evidence>
<dbReference type="InterPro" id="IPR052186">
    <property type="entry name" value="Hydantoin_racemase-like"/>
</dbReference>
<dbReference type="EMBL" id="BARV01019237">
    <property type="protein sequence ID" value="GAI28700.1"/>
    <property type="molecule type" value="Genomic_DNA"/>
</dbReference>
<dbReference type="PANTHER" id="PTHR28047:SF5">
    <property type="entry name" value="PROTEIN DCG1"/>
    <property type="match status" value="1"/>
</dbReference>
<dbReference type="PANTHER" id="PTHR28047">
    <property type="entry name" value="PROTEIN DCG1"/>
    <property type="match status" value="1"/>
</dbReference>
<gene>
    <name evidence="2" type="ORF">S06H3_32356</name>
</gene>
<name>X1NPG5_9ZZZZ</name>
<evidence type="ECO:0008006" key="3">
    <source>
        <dbReference type="Google" id="ProtNLM"/>
    </source>
</evidence>
<protein>
    <recommendedName>
        <fullName evidence="3">Hydantoin racemase</fullName>
    </recommendedName>
</protein>
<dbReference type="InterPro" id="IPR053714">
    <property type="entry name" value="Iso_Racemase_Enz_sf"/>
</dbReference>